<reference evidence="2 3" key="1">
    <citation type="journal article" date="2016" name="Genome Announc.">
        <title>First Complete Genome Sequence of a Subdivision 6 Acidobacterium Strain.</title>
        <authorList>
            <person name="Huang S."/>
            <person name="Vieira S."/>
            <person name="Bunk B."/>
            <person name="Riedel T."/>
            <person name="Sproer C."/>
            <person name="Overmann J."/>
        </authorList>
    </citation>
    <scope>NUCLEOTIDE SEQUENCE [LARGE SCALE GENOMIC DNA]</scope>
    <source>
        <strain evidence="3">DSM 100886 HEG_-6_39</strain>
    </source>
</reference>
<dbReference type="InterPro" id="IPR052931">
    <property type="entry name" value="Prophage_regulatory_activator"/>
</dbReference>
<protein>
    <submittedName>
        <fullName evidence="2">Putative transcriptional regulator</fullName>
    </submittedName>
</protein>
<reference evidence="3" key="2">
    <citation type="submission" date="2016-04" db="EMBL/GenBank/DDBJ databases">
        <title>First Complete Genome Sequence of a Subdivision 6 Acidobacterium.</title>
        <authorList>
            <person name="Huang S."/>
            <person name="Vieira S."/>
            <person name="Bunk B."/>
            <person name="Riedel T."/>
            <person name="Sproeer C."/>
            <person name="Overmann J."/>
        </authorList>
    </citation>
    <scope>NUCLEOTIDE SEQUENCE [LARGE SCALE GENOMIC DNA]</scope>
    <source>
        <strain evidence="3">DSM 100886 HEG_-6_39</strain>
    </source>
</reference>
<dbReference type="Gene3D" id="1.10.238.160">
    <property type="match status" value="1"/>
</dbReference>
<dbReference type="STRING" id="1855912.LuPra_00589"/>
<dbReference type="KEGG" id="abac:LuPra_00589"/>
<feature type="compositionally biased region" description="Polar residues" evidence="1">
    <location>
        <begin position="20"/>
        <end position="38"/>
    </location>
</feature>
<sequence length="115" mass="12522">MPSPITTSRALARTALRGHQLQQRCGQSTAEPSNGTGLTTIASHGQGEMLLRLRDVLAIVGMSRAHVYNLIKQGLFPRPIALGSNCARWVQSEVQAWVSDSIVTARLTARETTRQ</sequence>
<feature type="region of interest" description="Disordered" evidence="1">
    <location>
        <begin position="18"/>
        <end position="38"/>
    </location>
</feature>
<dbReference type="AlphaFoldDB" id="A0A143PG63"/>
<accession>A0A143PG63</accession>
<evidence type="ECO:0000256" key="1">
    <source>
        <dbReference type="SAM" id="MobiDB-lite"/>
    </source>
</evidence>
<dbReference type="Pfam" id="PF05930">
    <property type="entry name" value="Phage_AlpA"/>
    <property type="match status" value="1"/>
</dbReference>
<evidence type="ECO:0000313" key="2">
    <source>
        <dbReference type="EMBL" id="AMY07416.1"/>
    </source>
</evidence>
<gene>
    <name evidence="2" type="ORF">LuPra_00589</name>
</gene>
<evidence type="ECO:0000313" key="3">
    <source>
        <dbReference type="Proteomes" id="UP000076079"/>
    </source>
</evidence>
<dbReference type="InterPro" id="IPR010260">
    <property type="entry name" value="AlpA"/>
</dbReference>
<dbReference type="PANTHER" id="PTHR36154">
    <property type="entry name" value="DNA-BINDING TRANSCRIPTIONAL ACTIVATOR ALPA"/>
    <property type="match status" value="1"/>
</dbReference>
<dbReference type="PANTHER" id="PTHR36154:SF1">
    <property type="entry name" value="DNA-BINDING TRANSCRIPTIONAL ACTIVATOR ALPA"/>
    <property type="match status" value="1"/>
</dbReference>
<dbReference type="EMBL" id="CP015136">
    <property type="protein sequence ID" value="AMY07416.1"/>
    <property type="molecule type" value="Genomic_DNA"/>
</dbReference>
<name>A0A143PG63_LUTPR</name>
<organism evidence="2 3">
    <name type="scientific">Luteitalea pratensis</name>
    <dbReference type="NCBI Taxonomy" id="1855912"/>
    <lineage>
        <taxon>Bacteria</taxon>
        <taxon>Pseudomonadati</taxon>
        <taxon>Acidobacteriota</taxon>
        <taxon>Vicinamibacteria</taxon>
        <taxon>Vicinamibacterales</taxon>
        <taxon>Vicinamibacteraceae</taxon>
        <taxon>Luteitalea</taxon>
    </lineage>
</organism>
<dbReference type="Proteomes" id="UP000076079">
    <property type="component" value="Chromosome"/>
</dbReference>
<proteinExistence type="predicted"/>
<keyword evidence="3" id="KW-1185">Reference proteome</keyword>